<dbReference type="Gene3D" id="3.30.950.10">
    <property type="entry name" value="Methyltransferase, Cobalt-precorrin-4 Transmethylase, Domain 2"/>
    <property type="match status" value="1"/>
</dbReference>
<dbReference type="GO" id="GO:0019354">
    <property type="term" value="P:siroheme biosynthetic process"/>
    <property type="evidence" value="ECO:0007669"/>
    <property type="project" value="InterPro"/>
</dbReference>
<dbReference type="InterPro" id="IPR000878">
    <property type="entry name" value="4pyrrol_Mease"/>
</dbReference>
<dbReference type="Gene3D" id="3.40.1010.10">
    <property type="entry name" value="Cobalt-precorrin-4 Transmethylase, Domain 1"/>
    <property type="match status" value="1"/>
</dbReference>
<proteinExistence type="inferred from homology"/>
<dbReference type="Proteomes" id="UP000001847">
    <property type="component" value="Chromosome I"/>
</dbReference>
<keyword evidence="4 8" id="KW-0808">Transferase</keyword>
<dbReference type="FunFam" id="3.40.1010.10:FF:000001">
    <property type="entry name" value="Siroheme synthase"/>
    <property type="match status" value="1"/>
</dbReference>
<keyword evidence="3 8" id="KW-0489">Methyltransferase</keyword>
<keyword evidence="11" id="KW-1185">Reference proteome</keyword>
<dbReference type="STRING" id="456481.LEPBI_I1179"/>
<comment type="pathway">
    <text evidence="7">Porphyrin-containing compound metabolism; siroheme biosynthesis; precorrin-2 from uroporphyrinogen III: step 1/1.</text>
</comment>
<comment type="similarity">
    <text evidence="1 8">Belongs to the precorrin methyltransferase family.</text>
</comment>
<gene>
    <name evidence="10" type="primary">cobA1</name>
    <name evidence="10" type="ordered locus">LEPBI_I1179</name>
</gene>
<dbReference type="KEGG" id="lbi:LEPBI_I1179"/>
<keyword evidence="5" id="KW-0949">S-adenosyl-L-methionine</keyword>
<dbReference type="PANTHER" id="PTHR45790:SF3">
    <property type="entry name" value="S-ADENOSYL-L-METHIONINE-DEPENDENT UROPORPHYRINOGEN III METHYLTRANSFERASE, CHLOROPLASTIC"/>
    <property type="match status" value="1"/>
</dbReference>
<dbReference type="NCBIfam" id="TIGR01469">
    <property type="entry name" value="cobA_cysG_Cterm"/>
    <property type="match status" value="1"/>
</dbReference>
<evidence type="ECO:0000256" key="7">
    <source>
        <dbReference type="ARBA" id="ARBA00025705"/>
    </source>
</evidence>
<dbReference type="InterPro" id="IPR014776">
    <property type="entry name" value="4pyrrole_Mease_sub2"/>
</dbReference>
<dbReference type="InterPro" id="IPR014777">
    <property type="entry name" value="4pyrrole_Mease_sub1"/>
</dbReference>
<reference evidence="10 11" key="1">
    <citation type="journal article" date="2008" name="PLoS ONE">
        <title>Genome sequence of the saprophyte Leptospira biflexa provides insights into the evolution of Leptospira and the pathogenesis of leptospirosis.</title>
        <authorList>
            <person name="Picardeau M."/>
            <person name="Bulach D.M."/>
            <person name="Bouchier C."/>
            <person name="Zuerner R.L."/>
            <person name="Zidane N."/>
            <person name="Wilson P.J."/>
            <person name="Creno S."/>
            <person name="Kuczek E.S."/>
            <person name="Bommezzadri S."/>
            <person name="Davis J.C."/>
            <person name="McGrath A."/>
            <person name="Johnson M.J."/>
            <person name="Boursaux-Eude C."/>
            <person name="Seemann T."/>
            <person name="Rouy Z."/>
            <person name="Coppel R.L."/>
            <person name="Rood J.I."/>
            <person name="Lajus A."/>
            <person name="Davies J.K."/>
            <person name="Medigue C."/>
            <person name="Adler B."/>
        </authorList>
    </citation>
    <scope>NUCLEOTIDE SEQUENCE [LARGE SCALE GENOMIC DNA]</scope>
    <source>
        <strain evidence="11">Patoc 1 / ATCC 23582 / Paris</strain>
    </source>
</reference>
<dbReference type="InterPro" id="IPR003043">
    <property type="entry name" value="Uropor_MeTrfase_CS"/>
</dbReference>
<dbReference type="EC" id="2.1.1.107" evidence="2"/>
<evidence type="ECO:0000256" key="6">
    <source>
        <dbReference type="ARBA" id="ARBA00023244"/>
    </source>
</evidence>
<protein>
    <recommendedName>
        <fullName evidence="2">uroporphyrinogen-III C-methyltransferase</fullName>
        <ecNumber evidence="2">2.1.1.107</ecNumber>
    </recommendedName>
</protein>
<evidence type="ECO:0000256" key="2">
    <source>
        <dbReference type="ARBA" id="ARBA00012162"/>
    </source>
</evidence>
<accession>B0SNL4</accession>
<evidence type="ECO:0000256" key="5">
    <source>
        <dbReference type="ARBA" id="ARBA00022691"/>
    </source>
</evidence>
<dbReference type="InterPro" id="IPR035996">
    <property type="entry name" value="4pyrrol_Methylase_sf"/>
</dbReference>
<evidence type="ECO:0000256" key="8">
    <source>
        <dbReference type="RuleBase" id="RU003960"/>
    </source>
</evidence>
<dbReference type="NCBIfam" id="NF004790">
    <property type="entry name" value="PRK06136.1"/>
    <property type="match status" value="1"/>
</dbReference>
<dbReference type="Pfam" id="PF00590">
    <property type="entry name" value="TP_methylase"/>
    <property type="match status" value="1"/>
</dbReference>
<evidence type="ECO:0000259" key="9">
    <source>
        <dbReference type="Pfam" id="PF00590"/>
    </source>
</evidence>
<evidence type="ECO:0000256" key="1">
    <source>
        <dbReference type="ARBA" id="ARBA00005879"/>
    </source>
</evidence>
<dbReference type="GO" id="GO:0004851">
    <property type="term" value="F:uroporphyrin-III C-methyltransferase activity"/>
    <property type="evidence" value="ECO:0007669"/>
    <property type="project" value="UniProtKB-EC"/>
</dbReference>
<dbReference type="PROSITE" id="PS00840">
    <property type="entry name" value="SUMT_2"/>
    <property type="match status" value="1"/>
</dbReference>
<dbReference type="SUPFAM" id="SSF53790">
    <property type="entry name" value="Tetrapyrrole methylase"/>
    <property type="match status" value="1"/>
</dbReference>
<organism evidence="10 11">
    <name type="scientific">Leptospira biflexa serovar Patoc (strain Patoc 1 / ATCC 23582 / Paris)</name>
    <dbReference type="NCBI Taxonomy" id="456481"/>
    <lineage>
        <taxon>Bacteria</taxon>
        <taxon>Pseudomonadati</taxon>
        <taxon>Spirochaetota</taxon>
        <taxon>Spirochaetia</taxon>
        <taxon>Leptospirales</taxon>
        <taxon>Leptospiraceae</taxon>
        <taxon>Leptospira</taxon>
    </lineage>
</organism>
<name>B0SNL4_LEPBP</name>
<evidence type="ECO:0000256" key="4">
    <source>
        <dbReference type="ARBA" id="ARBA00022679"/>
    </source>
</evidence>
<dbReference type="InterPro" id="IPR050161">
    <property type="entry name" value="Siro_Cobalamin_biosynth"/>
</dbReference>
<dbReference type="PANTHER" id="PTHR45790">
    <property type="entry name" value="SIROHEME SYNTHASE-RELATED"/>
    <property type="match status" value="1"/>
</dbReference>
<sequence>MQGITDMSSNKTEQGFVSFVSGGPGPVDLLTLRGKSRIERAEVILYDALLDPSFLEIFPESAQILYVGKRAKEHYRTQTEINALLVEFAHQGKKVVRLKGGDASIFGRLSEEIQSLEAAGIPYEVIPGVSSVTAGAADLGLSLTVRGLSRQIIILDGHTILEDERSWMGMENFPGTIAILMGSQKTKELSERLIQKGVLPTTPIVLLENAGNPNATYTVSTLANTMLEGMGKQTKGPGILYVGEALRPLLENTKTIQNVIHSASSFLESL</sequence>
<feature type="domain" description="Tetrapyrrole methylase" evidence="9">
    <location>
        <begin position="17"/>
        <end position="223"/>
    </location>
</feature>
<dbReference type="CDD" id="cd11642">
    <property type="entry name" value="SUMT"/>
    <property type="match status" value="1"/>
</dbReference>
<dbReference type="AlphaFoldDB" id="B0SNL4"/>
<dbReference type="EMBL" id="CP000786">
    <property type="protein sequence ID" value="ABZ97295.1"/>
    <property type="molecule type" value="Genomic_DNA"/>
</dbReference>
<dbReference type="HOGENOM" id="CLU_011276_7_0_12"/>
<dbReference type="GO" id="GO:0032259">
    <property type="term" value="P:methylation"/>
    <property type="evidence" value="ECO:0007669"/>
    <property type="project" value="UniProtKB-KW"/>
</dbReference>
<evidence type="ECO:0000313" key="10">
    <source>
        <dbReference type="EMBL" id="ABZ97295.1"/>
    </source>
</evidence>
<evidence type="ECO:0000313" key="11">
    <source>
        <dbReference type="Proteomes" id="UP000001847"/>
    </source>
</evidence>
<evidence type="ECO:0000256" key="3">
    <source>
        <dbReference type="ARBA" id="ARBA00022603"/>
    </source>
</evidence>
<dbReference type="InterPro" id="IPR006366">
    <property type="entry name" value="CobA/CysG_C"/>
</dbReference>
<keyword evidence="6" id="KW-0627">Porphyrin biosynthesis</keyword>